<dbReference type="Proteomes" id="UP000225706">
    <property type="component" value="Unassembled WGS sequence"/>
</dbReference>
<dbReference type="GO" id="GO:0003924">
    <property type="term" value="F:GTPase activity"/>
    <property type="evidence" value="ECO:0007669"/>
    <property type="project" value="InterPro"/>
</dbReference>
<evidence type="ECO:0000313" key="6">
    <source>
        <dbReference type="Proteomes" id="UP000225706"/>
    </source>
</evidence>
<dbReference type="SUPFAM" id="SSF52540">
    <property type="entry name" value="P-loop containing nucleoside triphosphate hydrolases"/>
    <property type="match status" value="1"/>
</dbReference>
<dbReference type="SUPFAM" id="SSF81296">
    <property type="entry name" value="E set domains"/>
    <property type="match status" value="1"/>
</dbReference>
<feature type="domain" description="RCC1-like" evidence="4">
    <location>
        <begin position="370"/>
        <end position="670"/>
    </location>
</feature>
<dbReference type="Pfam" id="PF25390">
    <property type="entry name" value="WD40_RLD"/>
    <property type="match status" value="1"/>
</dbReference>
<dbReference type="Gene3D" id="3.40.50.300">
    <property type="entry name" value="P-loop containing nucleotide triphosphate hydrolases"/>
    <property type="match status" value="1"/>
</dbReference>
<dbReference type="InterPro" id="IPR051210">
    <property type="entry name" value="Ub_ligase/GEF_domain"/>
</dbReference>
<feature type="repeat" description="RCC1" evidence="3">
    <location>
        <begin position="446"/>
        <end position="495"/>
    </location>
</feature>
<dbReference type="PROSITE" id="PS00626">
    <property type="entry name" value="RCC1_2"/>
    <property type="match status" value="2"/>
</dbReference>
<dbReference type="InterPro" id="IPR014756">
    <property type="entry name" value="Ig_E-set"/>
</dbReference>
<dbReference type="PANTHER" id="PTHR22870">
    <property type="entry name" value="REGULATOR OF CHROMOSOME CONDENSATION"/>
    <property type="match status" value="1"/>
</dbReference>
<feature type="repeat" description="RCC1" evidence="3">
    <location>
        <begin position="603"/>
        <end position="660"/>
    </location>
</feature>
<dbReference type="GO" id="GO:0006207">
    <property type="term" value="P:'de novo' pyrimidine nucleobase biosynthetic process"/>
    <property type="evidence" value="ECO:0007669"/>
    <property type="project" value="InterPro"/>
</dbReference>
<keyword evidence="5" id="KW-0675">Receptor</keyword>
<proteinExistence type="predicted"/>
<feature type="repeat" description="RCC1" evidence="3">
    <location>
        <begin position="549"/>
        <end position="602"/>
    </location>
</feature>
<dbReference type="PROSITE" id="PS50194">
    <property type="entry name" value="FILAMIN_REPEAT"/>
    <property type="match status" value="1"/>
</dbReference>
<dbReference type="InterPro" id="IPR058923">
    <property type="entry name" value="RCC1-like_dom"/>
</dbReference>
<evidence type="ECO:0000256" key="1">
    <source>
        <dbReference type="ARBA" id="ARBA00022737"/>
    </source>
</evidence>
<name>A0A2B4S9Z3_STYPI</name>
<dbReference type="InterPro" id="IPR013783">
    <property type="entry name" value="Ig-like_fold"/>
</dbReference>
<evidence type="ECO:0000313" key="5">
    <source>
        <dbReference type="EMBL" id="PFX26206.1"/>
    </source>
</evidence>
<evidence type="ECO:0000256" key="3">
    <source>
        <dbReference type="PROSITE-ProRule" id="PRU00235"/>
    </source>
</evidence>
<dbReference type="InterPro" id="IPR000408">
    <property type="entry name" value="Reg_chr_condens"/>
</dbReference>
<keyword evidence="6" id="KW-1185">Reference proteome</keyword>
<dbReference type="InterPro" id="IPR017868">
    <property type="entry name" value="Filamin/ABP280_repeat-like"/>
</dbReference>
<dbReference type="EMBL" id="LSMT01000131">
    <property type="protein sequence ID" value="PFX26206.1"/>
    <property type="molecule type" value="Genomic_DNA"/>
</dbReference>
<dbReference type="PROSITE" id="PS50012">
    <property type="entry name" value="RCC1_3"/>
    <property type="match status" value="5"/>
</dbReference>
<sequence>MVLLGDVSVGKTSLIKALKNEHELWELPKEYRATTGAWITYVDITNTRRLLITDTSGKREYTSLVNLYLRHLHCIVLVFALDEPSSFTRLKNHWYQEFIQSFKGEVSNVAKFVVGTKIDVAPHSCTLQTEATWFSEEIGAEIWITSAHTLSNTYELFYRVAEKASTLFTSEINPVDIQDGSSSFGDHLVDDMLLGEGALVKYPDPVLLETEEEITDLQLFHQCVSMTGQSRKFTWGTWSEECSKEAVLKLEMSRHPDRKSNKLWACVMANAPPSTWQYENLEGVKHYGTTVKRQPTKTKFKDVKKLLFSSRDQLNCEREHGLFYMLLLSEDGRMSEVGLNSVSTRLTKGTSSEKEVVKNKFHFKPSPLSEKVACMNMSLTHAAVIEEDTARVSTWGHGDTGALGIDKEDLQYHAVLYFPLTVTSIDCQIKQVTCGSSFTLMLSTDGKVFSCGTGALGKLGHGDETDRSLPTLIESLKDIQAIAAGGDHAVALNQRGVLYQWGLDCADVERRRFLSKPQKVSQLFNVAVKSVVCGTFHTVCVANGIYYTGIGYAWGLGSDGQLGQGHCQCLSAPKLIRELYRNSKFVKQVSAGWKHSGLLTVDGEVYTCGNNAFGQLGYFTVSDCSDVPRKVSLGTNVSGDEMRAKELCCSEDYTMVLTTTGDVKIWGKCHYGSKLEDPIPFDVNNEASSDLAAGGEAISIRDVTTCYLPCETSFIELVVALTGTSNLIFCAGISPKFDCQAMHDCILQIQCNMSDLTILRSVGSVLISMDRRGKAHYVDIWRWLLQHFPPDPQNNTIPEDLLHSLFSNLKESDADKSPKVDFTAVPFQGDIIMAVEASLNIFLFCTTIGDVYSWSPMAGGAVVRHKELNSEIIVQIACGASHLAALSDRGILFTSGEGTSGQLGCGTLQTFQTFQLVPVTALDRVHTVCCGWASTSVLTENGKVYFWGQLDLPEGEKTRKKLSSITAAAQPIDIPNLLEETQSSSSPAGYKLDIIGDVGTADNHLAVVGRLFEVEISKRNENSQDSTCTEFRAEIINCQDPPNNLHSKGKIKQSLNADGVYVASMVFYSEGSFKVSITRNGKNLLGSPFKVKAEKSVTSKRTKLSLISSDTDCMREVGGVLQKAIGPYESWIQLMGVPVINTDLLTQVAFMMTSMTDSGIYVYVWDACNGSLPEEDLNFWLHLLSQHASSADIILLGINISTTHANDIDLEPFQKVNPKMKRSILVGTTFASEPDKLLEELLLVLSETNCHQSPVWYRLDSLASKVLELKMEGIEHLDYSKFKSLASECGIQGDHLCRRAANYLERTGLGILIGADSFFLVLLPRWFERQLTEVTRLSHFGSLSRKVLDLTKQHIVKFLIEKRVAVETRDRSAVYIIPRLTSKSITAKNWPPVEESKYTIYRHLVFEVPPYHVHSSFHSLVANILQKYRHVIVGKYSLVIYRDDQYDCRIDCGPCFVNKTVLEVRVTVRAHSQDVCKAGADETLRFLKTRFTTCLGYCEIKVSCRACRQHYFDLSLLQEAAALDEDRCHCERCHDKKSTISDMLNGFKDTQSMPALEWHPVHTKSLNTQPCLEIFAHQHNLVFDKAGDSHCKPDDPRSNTLTRPVMRYFGDHVDKVEAKVLREIRERIEDLTKVFMDLKNYDVPRTICLLPEFQNRSSVLKVNAIKRLLTFGQPKYRLFLLCEGNGDGSGVHFLDSSKHEGYRLESIVAADLIKKSVNFLRFTLQLLINLSSVASIATTLFDGEETLNTVLGTIGLSGAVLSGVRWKNVFKEMDGFLKTVEETSGSIPQPKSLTGVSGTFRGYQLGGEHYEYLREVLSKLGTKDNFGGLRQEPREGFGAIWVCEKHSKYSKDTKAFNIIP</sequence>
<dbReference type="InterPro" id="IPR018089">
    <property type="entry name" value="OMPdecase_AS"/>
</dbReference>
<dbReference type="GO" id="GO:0004590">
    <property type="term" value="F:orotidine-5'-phosphate decarboxylase activity"/>
    <property type="evidence" value="ECO:0007669"/>
    <property type="project" value="InterPro"/>
</dbReference>
<dbReference type="Pfam" id="PF00071">
    <property type="entry name" value="Ras"/>
    <property type="match status" value="1"/>
</dbReference>
<protein>
    <submittedName>
        <fullName evidence="5">Ultraviolet-B receptor UVR8</fullName>
    </submittedName>
</protein>
<evidence type="ECO:0000259" key="4">
    <source>
        <dbReference type="Pfam" id="PF25390"/>
    </source>
</evidence>
<dbReference type="GO" id="GO:0005525">
    <property type="term" value="F:GTP binding"/>
    <property type="evidence" value="ECO:0007669"/>
    <property type="project" value="InterPro"/>
</dbReference>
<dbReference type="Gene3D" id="2.60.40.10">
    <property type="entry name" value="Immunoglobulins"/>
    <property type="match status" value="1"/>
</dbReference>
<evidence type="ECO:0000256" key="2">
    <source>
        <dbReference type="PROSITE-ProRule" id="PRU00087"/>
    </source>
</evidence>
<gene>
    <name evidence="5" type="primary">UVR8</name>
    <name evidence="5" type="ORF">AWC38_SpisGene9124</name>
</gene>
<comment type="caution">
    <text evidence="5">The sequence shown here is derived from an EMBL/GenBank/DDBJ whole genome shotgun (WGS) entry which is preliminary data.</text>
</comment>
<dbReference type="PRINTS" id="PR00633">
    <property type="entry name" value="RCCNDNSATION"/>
</dbReference>
<dbReference type="Pfam" id="PF13540">
    <property type="entry name" value="RCC1_2"/>
    <property type="match status" value="1"/>
</dbReference>
<reference evidence="6" key="1">
    <citation type="journal article" date="2017" name="bioRxiv">
        <title>Comparative analysis of the genomes of Stylophora pistillata and Acropora digitifera provides evidence for extensive differences between species of corals.</title>
        <authorList>
            <person name="Voolstra C.R."/>
            <person name="Li Y."/>
            <person name="Liew Y.J."/>
            <person name="Baumgarten S."/>
            <person name="Zoccola D."/>
            <person name="Flot J.-F."/>
            <person name="Tambutte S."/>
            <person name="Allemand D."/>
            <person name="Aranda M."/>
        </authorList>
    </citation>
    <scope>NUCLEOTIDE SEQUENCE [LARGE SCALE GENOMIC DNA]</scope>
</reference>
<feature type="repeat" description="RCC1" evidence="3">
    <location>
        <begin position="390"/>
        <end position="445"/>
    </location>
</feature>
<dbReference type="SMART" id="SM00174">
    <property type="entry name" value="RHO"/>
    <property type="match status" value="1"/>
</dbReference>
<dbReference type="InterPro" id="IPR027417">
    <property type="entry name" value="P-loop_NTPase"/>
</dbReference>
<dbReference type="PANTHER" id="PTHR22870:SF466">
    <property type="entry name" value="ANKYRIN REPEAT-CONTAINING PROTEIN"/>
    <property type="match status" value="1"/>
</dbReference>
<accession>A0A2B4S9Z3</accession>
<dbReference type="InterPro" id="IPR001806">
    <property type="entry name" value="Small_GTPase"/>
</dbReference>
<dbReference type="SUPFAM" id="SSF50985">
    <property type="entry name" value="RCC1/BLIP-II"/>
    <property type="match status" value="2"/>
</dbReference>
<dbReference type="Gene3D" id="2.130.10.30">
    <property type="entry name" value="Regulator of chromosome condensation 1/beta-lactamase-inhibitor protein II"/>
    <property type="match status" value="3"/>
</dbReference>
<dbReference type="PROSITE" id="PS00156">
    <property type="entry name" value="OMPDECASE"/>
    <property type="match status" value="1"/>
</dbReference>
<organism evidence="5 6">
    <name type="scientific">Stylophora pistillata</name>
    <name type="common">Smooth cauliflower coral</name>
    <dbReference type="NCBI Taxonomy" id="50429"/>
    <lineage>
        <taxon>Eukaryota</taxon>
        <taxon>Metazoa</taxon>
        <taxon>Cnidaria</taxon>
        <taxon>Anthozoa</taxon>
        <taxon>Hexacorallia</taxon>
        <taxon>Scleractinia</taxon>
        <taxon>Astrocoeniina</taxon>
        <taxon>Pocilloporidae</taxon>
        <taxon>Stylophora</taxon>
    </lineage>
</organism>
<keyword evidence="1" id="KW-0677">Repeat</keyword>
<dbReference type="OrthoDB" id="5981550at2759"/>
<dbReference type="STRING" id="50429.A0A2B4S9Z3"/>
<dbReference type="CDD" id="cd00154">
    <property type="entry name" value="Rab"/>
    <property type="match status" value="1"/>
</dbReference>
<dbReference type="SMART" id="SM00173">
    <property type="entry name" value="RAS"/>
    <property type="match status" value="1"/>
</dbReference>
<dbReference type="PROSITE" id="PS51419">
    <property type="entry name" value="RAB"/>
    <property type="match status" value="1"/>
</dbReference>
<dbReference type="SMART" id="SM00175">
    <property type="entry name" value="RAB"/>
    <property type="match status" value="1"/>
</dbReference>
<feature type="repeat" description="Filamin" evidence="2">
    <location>
        <begin position="1056"/>
        <end position="1093"/>
    </location>
</feature>
<dbReference type="InterPro" id="IPR009091">
    <property type="entry name" value="RCC1/BLIP-II"/>
</dbReference>
<feature type="repeat" description="RCC1" evidence="3">
    <location>
        <begin position="890"/>
        <end position="941"/>
    </location>
</feature>